<evidence type="ECO:0000313" key="2">
    <source>
        <dbReference type="EMBL" id="CAI6333653.1"/>
    </source>
</evidence>
<sequence>MDLTPEQLSVARKTKNLLRKVETAVRDWPSVHTEPWVQELFNSAAVSDECIGCPSTNDSMKRCDLKQLAVLFLNRICFGCAQIFVAVYEILVNVDRDDYYYLFSEIYAYSRISDDGSLKILPATSERMHSMDGTENMVYEIVYIQNRPEDDMNGKLKLRHDEFTKYMDVSAFQRKKALSWDEGKRNAPSLWSDSAMRWLQGRIDTCLNMHPSCQSRHGTCLPTRILDVSRTADRIFLVDGELPVSRYICLSYRWGSSETSLRTTTTNYDEDKAGIPISSLSLMFQDVVRLVRHLQVRYLWIDCLCIVQDSLDDWVQESSKMSDVYANSFMTIAASSSNGESNRQLMEVDPEYCGWFLPSGSDMPHLVRRSIDHDLFNASDFQERNFDLFPLLARGWVYQERALSPRYVHFGQEMGWECRECTRCECAFAFDDNRWKLKNHSSTDEEYPGSAAEAWHARVEGYSGLQLTVPQDIFPAIGGIARNFPRSHKGLGRYVAGMWETTIIHSLCWHSIHPDQAKRVTPWRAPTWSWAAMEGPVIFFLLLKTSYELVSIEFELLGKDEFGALKRASIALQGFVYLVPTDGIDGSDMSPSFGLKDVWGRWDCDMDPARTEMITAHSPIILFLLGEGGLGGCQYLILVEVRKDVYERLGFLQAEDPDDIEYLEAHSKKQQITIE</sequence>
<comment type="caution">
    <text evidence="2">The sequence shown here is derived from an EMBL/GenBank/DDBJ whole genome shotgun (WGS) entry which is preliminary data.</text>
</comment>
<organism evidence="2 3">
    <name type="scientific">Periconia digitata</name>
    <dbReference type="NCBI Taxonomy" id="1303443"/>
    <lineage>
        <taxon>Eukaryota</taxon>
        <taxon>Fungi</taxon>
        <taxon>Dikarya</taxon>
        <taxon>Ascomycota</taxon>
        <taxon>Pezizomycotina</taxon>
        <taxon>Dothideomycetes</taxon>
        <taxon>Pleosporomycetidae</taxon>
        <taxon>Pleosporales</taxon>
        <taxon>Massarineae</taxon>
        <taxon>Periconiaceae</taxon>
        <taxon>Periconia</taxon>
    </lineage>
</organism>
<dbReference type="AlphaFoldDB" id="A0A9W4UC68"/>
<reference evidence="2" key="1">
    <citation type="submission" date="2023-01" db="EMBL/GenBank/DDBJ databases">
        <authorList>
            <person name="Van Ghelder C."/>
            <person name="Rancurel C."/>
        </authorList>
    </citation>
    <scope>NUCLEOTIDE SEQUENCE</scope>
    <source>
        <strain evidence="2">CNCM I-4278</strain>
    </source>
</reference>
<keyword evidence="3" id="KW-1185">Reference proteome</keyword>
<dbReference type="InterPro" id="IPR010730">
    <property type="entry name" value="HET"/>
</dbReference>
<gene>
    <name evidence="2" type="ORF">PDIGIT_LOCUS6701</name>
</gene>
<proteinExistence type="predicted"/>
<dbReference type="Pfam" id="PF06985">
    <property type="entry name" value="HET"/>
    <property type="match status" value="1"/>
</dbReference>
<evidence type="ECO:0000259" key="1">
    <source>
        <dbReference type="Pfam" id="PF06985"/>
    </source>
</evidence>
<accession>A0A9W4UC68</accession>
<dbReference type="Proteomes" id="UP001152607">
    <property type="component" value="Unassembled WGS sequence"/>
</dbReference>
<dbReference type="PANTHER" id="PTHR33112:SF13">
    <property type="entry name" value="HETEROKARYON INCOMPATIBILITY DOMAIN-CONTAINING PROTEIN"/>
    <property type="match status" value="1"/>
</dbReference>
<name>A0A9W4UC68_9PLEO</name>
<dbReference type="EMBL" id="CAOQHR010000004">
    <property type="protein sequence ID" value="CAI6333653.1"/>
    <property type="molecule type" value="Genomic_DNA"/>
</dbReference>
<feature type="domain" description="Heterokaryon incompatibility" evidence="1">
    <location>
        <begin position="247"/>
        <end position="400"/>
    </location>
</feature>
<dbReference type="PANTHER" id="PTHR33112">
    <property type="entry name" value="DOMAIN PROTEIN, PUTATIVE-RELATED"/>
    <property type="match status" value="1"/>
</dbReference>
<protein>
    <recommendedName>
        <fullName evidence="1">Heterokaryon incompatibility domain-containing protein</fullName>
    </recommendedName>
</protein>
<evidence type="ECO:0000313" key="3">
    <source>
        <dbReference type="Proteomes" id="UP001152607"/>
    </source>
</evidence>
<dbReference type="OrthoDB" id="3486565at2759"/>